<dbReference type="Pfam" id="PF02518">
    <property type="entry name" value="HATPase_c"/>
    <property type="match status" value="1"/>
</dbReference>
<dbReference type="InterPro" id="IPR035965">
    <property type="entry name" value="PAS-like_dom_sf"/>
</dbReference>
<feature type="domain" description="PAS" evidence="14">
    <location>
        <begin position="67"/>
        <end position="137"/>
    </location>
</feature>
<dbReference type="InterPro" id="IPR003661">
    <property type="entry name" value="HisK_dim/P_dom"/>
</dbReference>
<dbReference type="CDD" id="cd17546">
    <property type="entry name" value="REC_hyHK_CKI1_RcsC-like"/>
    <property type="match status" value="1"/>
</dbReference>
<evidence type="ECO:0000256" key="11">
    <source>
        <dbReference type="PROSITE-ProRule" id="PRU00169"/>
    </source>
</evidence>
<keyword evidence="3 11" id="KW-0597">Phosphoprotein</keyword>
<accession>A0A1H9ILA9</accession>
<dbReference type="InterPro" id="IPR036097">
    <property type="entry name" value="HisK_dim/P_sf"/>
</dbReference>
<dbReference type="SUPFAM" id="SSF55785">
    <property type="entry name" value="PYP-like sensor domain (PAS domain)"/>
    <property type="match status" value="1"/>
</dbReference>
<dbReference type="PANTHER" id="PTHR45339:SF1">
    <property type="entry name" value="HYBRID SIGNAL TRANSDUCTION HISTIDINE KINASE J"/>
    <property type="match status" value="1"/>
</dbReference>
<evidence type="ECO:0000256" key="7">
    <source>
        <dbReference type="ARBA" id="ARBA00022840"/>
    </source>
</evidence>
<evidence type="ECO:0000259" key="13">
    <source>
        <dbReference type="PROSITE" id="PS50110"/>
    </source>
</evidence>
<dbReference type="NCBIfam" id="TIGR00229">
    <property type="entry name" value="sensory_box"/>
    <property type="match status" value="1"/>
</dbReference>
<evidence type="ECO:0000256" key="9">
    <source>
        <dbReference type="ARBA" id="ARBA00064003"/>
    </source>
</evidence>
<keyword evidence="5" id="KW-0547">Nucleotide-binding</keyword>
<dbReference type="EMBL" id="FOFZ01000004">
    <property type="protein sequence ID" value="SEQ75393.1"/>
    <property type="molecule type" value="Genomic_DNA"/>
</dbReference>
<evidence type="ECO:0000256" key="6">
    <source>
        <dbReference type="ARBA" id="ARBA00022777"/>
    </source>
</evidence>
<feature type="domain" description="Response regulatory" evidence="13">
    <location>
        <begin position="457"/>
        <end position="575"/>
    </location>
</feature>
<dbReference type="InterPro" id="IPR003594">
    <property type="entry name" value="HATPase_dom"/>
</dbReference>
<evidence type="ECO:0000256" key="8">
    <source>
        <dbReference type="ARBA" id="ARBA00023012"/>
    </source>
</evidence>
<dbReference type="SUPFAM" id="SSF47384">
    <property type="entry name" value="Homodimeric domain of signal transducing histidine kinase"/>
    <property type="match status" value="1"/>
</dbReference>
<dbReference type="RefSeq" id="WP_074722802.1">
    <property type="nucleotide sequence ID" value="NZ_CBCRVS010000018.1"/>
</dbReference>
<evidence type="ECO:0000256" key="3">
    <source>
        <dbReference type="ARBA" id="ARBA00022553"/>
    </source>
</evidence>
<comment type="subunit">
    <text evidence="9">At low DSF concentrations, interacts with RpfF.</text>
</comment>
<dbReference type="Proteomes" id="UP000183658">
    <property type="component" value="Unassembled WGS sequence"/>
</dbReference>
<dbReference type="EC" id="2.7.13.3" evidence="2"/>
<dbReference type="Pfam" id="PF00512">
    <property type="entry name" value="HisKA"/>
    <property type="match status" value="1"/>
</dbReference>
<keyword evidence="7" id="KW-0067">ATP-binding</keyword>
<dbReference type="PRINTS" id="PR00344">
    <property type="entry name" value="BCTRLSENSOR"/>
</dbReference>
<dbReference type="SUPFAM" id="SSF52172">
    <property type="entry name" value="CheY-like"/>
    <property type="match status" value="1"/>
</dbReference>
<dbReference type="AlphaFoldDB" id="A0A1H9ILA9"/>
<dbReference type="Gene3D" id="3.30.565.10">
    <property type="entry name" value="Histidine kinase-like ATPase, C-terminal domain"/>
    <property type="match status" value="1"/>
</dbReference>
<keyword evidence="8" id="KW-0902">Two-component regulatory system</keyword>
<dbReference type="PROSITE" id="PS50109">
    <property type="entry name" value="HIS_KIN"/>
    <property type="match status" value="1"/>
</dbReference>
<organism evidence="15 16">
    <name type="scientific">Flavobacterium frigoris</name>
    <dbReference type="NCBI Taxonomy" id="229204"/>
    <lineage>
        <taxon>Bacteria</taxon>
        <taxon>Pseudomonadati</taxon>
        <taxon>Bacteroidota</taxon>
        <taxon>Flavobacteriia</taxon>
        <taxon>Flavobacteriales</taxon>
        <taxon>Flavobacteriaceae</taxon>
        <taxon>Flavobacterium</taxon>
    </lineage>
</organism>
<keyword evidence="4" id="KW-0808">Transferase</keyword>
<dbReference type="Pfam" id="PF00072">
    <property type="entry name" value="Response_reg"/>
    <property type="match status" value="1"/>
</dbReference>
<dbReference type="InterPro" id="IPR000014">
    <property type="entry name" value="PAS"/>
</dbReference>
<dbReference type="InterPro" id="IPR036890">
    <property type="entry name" value="HATPase_C_sf"/>
</dbReference>
<comment type="catalytic activity">
    <reaction evidence="1">
        <text>ATP + protein L-histidine = ADP + protein N-phospho-L-histidine.</text>
        <dbReference type="EC" id="2.7.13.3"/>
    </reaction>
</comment>
<dbReference type="SMART" id="SM00387">
    <property type="entry name" value="HATPase_c"/>
    <property type="match status" value="1"/>
</dbReference>
<dbReference type="CDD" id="cd00082">
    <property type="entry name" value="HisKA"/>
    <property type="match status" value="1"/>
</dbReference>
<dbReference type="Gene3D" id="3.40.50.2300">
    <property type="match status" value="1"/>
</dbReference>
<dbReference type="SMART" id="SM00448">
    <property type="entry name" value="REC"/>
    <property type="match status" value="1"/>
</dbReference>
<dbReference type="Gene3D" id="1.10.287.130">
    <property type="match status" value="1"/>
</dbReference>
<evidence type="ECO:0000259" key="14">
    <source>
        <dbReference type="PROSITE" id="PS50112"/>
    </source>
</evidence>
<evidence type="ECO:0000256" key="4">
    <source>
        <dbReference type="ARBA" id="ARBA00022679"/>
    </source>
</evidence>
<dbReference type="SUPFAM" id="SSF55874">
    <property type="entry name" value="ATPase domain of HSP90 chaperone/DNA topoisomerase II/histidine kinase"/>
    <property type="match status" value="1"/>
</dbReference>
<dbReference type="FunFam" id="1.10.287.130:FF:000002">
    <property type="entry name" value="Two-component osmosensing histidine kinase"/>
    <property type="match status" value="1"/>
</dbReference>
<dbReference type="InterPro" id="IPR011006">
    <property type="entry name" value="CheY-like_superfamily"/>
</dbReference>
<evidence type="ECO:0000256" key="10">
    <source>
        <dbReference type="ARBA" id="ARBA00068150"/>
    </source>
</evidence>
<evidence type="ECO:0000256" key="2">
    <source>
        <dbReference type="ARBA" id="ARBA00012438"/>
    </source>
</evidence>
<dbReference type="CDD" id="cd00130">
    <property type="entry name" value="PAS"/>
    <property type="match status" value="1"/>
</dbReference>
<name>A0A1H9ILA9_FLAFI</name>
<keyword evidence="6" id="KW-0418">Kinase</keyword>
<keyword evidence="16" id="KW-1185">Reference proteome</keyword>
<dbReference type="FunFam" id="3.30.565.10:FF:000010">
    <property type="entry name" value="Sensor histidine kinase RcsC"/>
    <property type="match status" value="1"/>
</dbReference>
<proteinExistence type="predicted"/>
<dbReference type="CDD" id="cd16922">
    <property type="entry name" value="HATPase_EvgS-ArcB-TorS-like"/>
    <property type="match status" value="1"/>
</dbReference>
<dbReference type="OrthoDB" id="9811889at2"/>
<dbReference type="InterPro" id="IPR001789">
    <property type="entry name" value="Sig_transdc_resp-reg_receiver"/>
</dbReference>
<dbReference type="PANTHER" id="PTHR45339">
    <property type="entry name" value="HYBRID SIGNAL TRANSDUCTION HISTIDINE KINASE J"/>
    <property type="match status" value="1"/>
</dbReference>
<dbReference type="SMART" id="SM00388">
    <property type="entry name" value="HisKA"/>
    <property type="match status" value="1"/>
</dbReference>
<reference evidence="16" key="1">
    <citation type="submission" date="2016-10" db="EMBL/GenBank/DDBJ databases">
        <authorList>
            <person name="Varghese N."/>
            <person name="Submissions S."/>
        </authorList>
    </citation>
    <scope>NUCLEOTIDE SEQUENCE [LARGE SCALE GENOMIC DNA]</scope>
    <source>
        <strain evidence="16">DSM 15719</strain>
    </source>
</reference>
<feature type="domain" description="Histidine kinase" evidence="12">
    <location>
        <begin position="206"/>
        <end position="428"/>
    </location>
</feature>
<dbReference type="PROSITE" id="PS50112">
    <property type="entry name" value="PAS"/>
    <property type="match status" value="1"/>
</dbReference>
<dbReference type="Gene3D" id="3.30.450.20">
    <property type="entry name" value="PAS domain"/>
    <property type="match status" value="1"/>
</dbReference>
<dbReference type="GO" id="GO:0000155">
    <property type="term" value="F:phosphorelay sensor kinase activity"/>
    <property type="evidence" value="ECO:0007669"/>
    <property type="project" value="InterPro"/>
</dbReference>
<dbReference type="InterPro" id="IPR004358">
    <property type="entry name" value="Sig_transdc_His_kin-like_C"/>
</dbReference>
<evidence type="ECO:0000259" key="12">
    <source>
        <dbReference type="PROSITE" id="PS50109"/>
    </source>
</evidence>
<evidence type="ECO:0000313" key="16">
    <source>
        <dbReference type="Proteomes" id="UP000183658"/>
    </source>
</evidence>
<dbReference type="Pfam" id="PF13426">
    <property type="entry name" value="PAS_9"/>
    <property type="match status" value="1"/>
</dbReference>
<evidence type="ECO:0000256" key="5">
    <source>
        <dbReference type="ARBA" id="ARBA00022741"/>
    </source>
</evidence>
<protein>
    <recommendedName>
        <fullName evidence="10">Sensory/regulatory protein RpfC</fullName>
        <ecNumber evidence="2">2.7.13.3</ecNumber>
    </recommendedName>
</protein>
<dbReference type="InterPro" id="IPR005467">
    <property type="entry name" value="His_kinase_dom"/>
</dbReference>
<dbReference type="PROSITE" id="PS50110">
    <property type="entry name" value="RESPONSE_REGULATORY"/>
    <property type="match status" value="1"/>
</dbReference>
<evidence type="ECO:0000256" key="1">
    <source>
        <dbReference type="ARBA" id="ARBA00000085"/>
    </source>
</evidence>
<feature type="modified residue" description="4-aspartylphosphate" evidence="11">
    <location>
        <position position="508"/>
    </location>
</feature>
<dbReference type="GO" id="GO:0005524">
    <property type="term" value="F:ATP binding"/>
    <property type="evidence" value="ECO:0007669"/>
    <property type="project" value="UniProtKB-KW"/>
</dbReference>
<sequence>MENGKDNIQEVLTLRQKAEAIQRNEKSAFNLVDSDVIRLVHELEVHQIELEMQNAELALAKGQADTATQKYTELYDFLPSGYFTINKDGDIVELNRAGAELLGKDRFKLVNSRFGFFVSDDTKPTFNLFLEKVFEYSKKESCEVAIINNEHETLYVYITGIVDQNTEHCHISVIDITERKLMEIELIKAKEEAEVANSTKTDFLANMSHEIRTPLNGIIGFTDLLMKSNLEKNHLEYVSTVNESSILLMHIVNDVLDFSKIEAGKLELEIIKTDIYELTKQVIDLFKCQAIRKKIDLVLNIDYKVSHYIQADAPRLKQILVNLIGNALKFTDTGKITLDISETPSGSKDSCIFNFSLKDTGIGIKESNNKKIFKSFIQEDNSTSRRYGGTGLGLSISNKLLALMDSKLQLKSKVGEGSNFFFAIQFKKVNAKQSVNCSINSIISNRVIPFKMLSKKKVLIVEDNKINILLARTLVKKIMPNAIVFVAGDGNEAVLQFKKEKPDIILMDIQMPNKNGYEATKEIRLLSNGAQTPIVAITAGIMTEDKEKCFESGMSDYLPKPIIISDLEKVLLKWLTK</sequence>
<evidence type="ECO:0000313" key="15">
    <source>
        <dbReference type="EMBL" id="SEQ75393.1"/>
    </source>
</evidence>
<gene>
    <name evidence="15" type="ORF">SAMN05444355_10446</name>
</gene>